<dbReference type="InterPro" id="IPR052726">
    <property type="entry name" value="Phage_Baseplate_Hub"/>
</dbReference>
<dbReference type="Pfam" id="PF05954">
    <property type="entry name" value="Phage_GPD"/>
    <property type="match status" value="1"/>
</dbReference>
<dbReference type="EMBL" id="MF417932">
    <property type="protein sequence ID" value="ASN71759.1"/>
    <property type="molecule type" value="Genomic_DNA"/>
</dbReference>
<accession>A0A2H4JAV0</accession>
<organism evidence="1">
    <name type="scientific">uncultured Caudovirales phage</name>
    <dbReference type="NCBI Taxonomy" id="2100421"/>
    <lineage>
        <taxon>Viruses</taxon>
        <taxon>Duplodnaviria</taxon>
        <taxon>Heunggongvirae</taxon>
        <taxon>Uroviricota</taxon>
        <taxon>Caudoviricetes</taxon>
        <taxon>Peduoviridae</taxon>
        <taxon>Maltschvirus</taxon>
        <taxon>Maltschvirus maltsch</taxon>
    </lineage>
</organism>
<dbReference type="SUPFAM" id="SSF69279">
    <property type="entry name" value="Phage tail proteins"/>
    <property type="match status" value="1"/>
</dbReference>
<evidence type="ECO:0000313" key="1">
    <source>
        <dbReference type="EMBL" id="ASN71759.1"/>
    </source>
</evidence>
<proteinExistence type="predicted"/>
<dbReference type="PANTHER" id="PTHR35862:SF3">
    <property type="entry name" value="FELS-2 PROPHAGE PROTEIN"/>
    <property type="match status" value="1"/>
</dbReference>
<evidence type="ECO:0008006" key="2">
    <source>
        <dbReference type="Google" id="ProtNLM"/>
    </source>
</evidence>
<name>A0A2H4JAV0_9CAUD</name>
<dbReference type="PANTHER" id="PTHR35862">
    <property type="entry name" value="FELS-2 PROPHAGE PROTEIN"/>
    <property type="match status" value="1"/>
</dbReference>
<gene>
    <name evidence="1" type="ORF">3S12_27</name>
</gene>
<protein>
    <recommendedName>
        <fullName evidence="2">Late control protein</fullName>
    </recommendedName>
</protein>
<sequence length="427" mass="46460">MIDTIIAQGKGLLDQAKGYAQQAADKYRDATAYPQPICRVVVNGQDITSAIEQRLISIELTDNRGMEADQLSISLSDHDGLLAIPPRGAVVRLWLGWHDTGLVDKGSYTVDEVEHSGAPDVLNIRARSADLREGLKAKKERSWSGQTLGAIVQTVAAAYGLSPVISAALSVIQLAQVDQANESDANLLSRLGQQFDAIASIKAGRLLFMPAGKSTTASGASLPHITLTRADGDNHRYLQADRDSYSGVRAYYYELNSAEKKEAIAGGGDNLKDLRHTYTDQEAALRAARAEWSRLQRGTATLSYTLAKGRPDLIPELTYSLIGVKADIDAVVWLGANVRHSFTPDSYTTSLELESKLPDADDIADLAEAGNYTGVLAWYRDAKTGKQHKLTEGDQTNPKRLVHLYAEKSSAVRAVEREWKRIQQASA</sequence>
<reference evidence="1" key="1">
    <citation type="submission" date="2017-06" db="EMBL/GenBank/DDBJ databases">
        <title>Novel phages from South African skin metaviromes.</title>
        <authorList>
            <person name="van Zyl L.J."/>
            <person name="Abrahams Y."/>
            <person name="Stander E.A."/>
            <person name="Kirby B.M."/>
            <person name="Clavaud C."/>
            <person name="Farcet C."/>
            <person name="Breton L."/>
            <person name="Trindade M.I."/>
        </authorList>
    </citation>
    <scope>NUCLEOTIDE SEQUENCE</scope>
</reference>